<sequence>MTSSTLGLVAGLLLGVAAAAGGLWGFIVALLLGVAGYLLGAHRDGELDLANLAALLRGRGRD</sequence>
<keyword evidence="3" id="KW-1185">Reference proteome</keyword>
<reference evidence="2 3" key="1">
    <citation type="submission" date="2015-01" db="EMBL/GenBank/DDBJ databases">
        <title>Genome sequence of Mycobacterium llatzerense and Mycobacterium immunogenum recovered from brain abscess.</title>
        <authorList>
            <person name="Greninger A.L."/>
            <person name="Langelier C."/>
            <person name="Cunningham G."/>
            <person name="Chiu C.Y."/>
            <person name="Miller S."/>
        </authorList>
    </citation>
    <scope>NUCLEOTIDE SEQUENCE [LARGE SCALE GENOMIC DNA]</scope>
    <source>
        <strain evidence="2 3">CLUC14</strain>
    </source>
</reference>
<evidence type="ECO:0000313" key="2">
    <source>
        <dbReference type="EMBL" id="KIU16269.1"/>
    </source>
</evidence>
<feature type="transmembrane region" description="Helical" evidence="1">
    <location>
        <begin position="6"/>
        <end position="39"/>
    </location>
</feature>
<proteinExistence type="predicted"/>
<dbReference type="STRING" id="280871.TL10_13990"/>
<keyword evidence="1" id="KW-0472">Membrane</keyword>
<keyword evidence="1" id="KW-1133">Transmembrane helix</keyword>
<evidence type="ECO:0000313" key="3">
    <source>
        <dbReference type="Proteomes" id="UP000032221"/>
    </source>
</evidence>
<evidence type="ECO:0008006" key="4">
    <source>
        <dbReference type="Google" id="ProtNLM"/>
    </source>
</evidence>
<dbReference type="AlphaFoldDB" id="A0A0D1JUL6"/>
<name>A0A0D1JUL6_9MYCO</name>
<dbReference type="EMBL" id="JXST01000018">
    <property type="protein sequence ID" value="KIU16269.1"/>
    <property type="molecule type" value="Genomic_DNA"/>
</dbReference>
<protein>
    <recommendedName>
        <fullName evidence="4">Small integral membrane protein</fullName>
    </recommendedName>
</protein>
<dbReference type="Proteomes" id="UP000032221">
    <property type="component" value="Unassembled WGS sequence"/>
</dbReference>
<gene>
    <name evidence="2" type="ORF">TL10_13990</name>
</gene>
<keyword evidence="1" id="KW-0812">Transmembrane</keyword>
<accession>A0A0D1JUL6</accession>
<dbReference type="RefSeq" id="WP_043986084.1">
    <property type="nucleotide sequence ID" value="NZ_BAAARC010000007.1"/>
</dbReference>
<dbReference type="PATRIC" id="fig|280871.6.peg.2903"/>
<organism evidence="2 3">
    <name type="scientific">Mycolicibacterium llatzerense</name>
    <dbReference type="NCBI Taxonomy" id="280871"/>
    <lineage>
        <taxon>Bacteria</taxon>
        <taxon>Bacillati</taxon>
        <taxon>Actinomycetota</taxon>
        <taxon>Actinomycetes</taxon>
        <taxon>Mycobacteriales</taxon>
        <taxon>Mycobacteriaceae</taxon>
        <taxon>Mycolicibacterium</taxon>
    </lineage>
</organism>
<comment type="caution">
    <text evidence="2">The sequence shown here is derived from an EMBL/GenBank/DDBJ whole genome shotgun (WGS) entry which is preliminary data.</text>
</comment>
<evidence type="ECO:0000256" key="1">
    <source>
        <dbReference type="SAM" id="Phobius"/>
    </source>
</evidence>